<sequence length="339" mass="40084">MSTNRNAIIRYKTLDRCFRSRSRDYTFHDLLEACNKALVRVNPKSTGISERTLRGDIADMKKPELFDAPIETRQSGIGKSEYYYYDDPNFMIFNQPLDEGEEYHLREALQTLSQFKGLPHLYWVDEIMLRLRESLNIDPKECVMMFDENPNLEGRGFMTGLYDSIVREQTIKLLYKPFNYDEPFEVEVSPYLLKQYNNRWFLFAWGMQEDCLRIYSLDRIKKVVRTNGSYRKNVDVDFQDFFEEIVGVTHHDIPEQEILLKVDLDLIPYILTKPLHPSQSSFRKEEGIIRICVVPNYELESLILSFGDRMEVLEPIEFRERIGNRVARLSERYSTKGGE</sequence>
<keyword evidence="2" id="KW-1185">Reference proteome</keyword>
<name>A0AC61NIH5_9BACT</name>
<organism evidence="1 2">
    <name type="scientific">Halosquirtibacter laminarini</name>
    <dbReference type="NCBI Taxonomy" id="3374600"/>
    <lineage>
        <taxon>Bacteria</taxon>
        <taxon>Pseudomonadati</taxon>
        <taxon>Bacteroidota</taxon>
        <taxon>Bacteroidia</taxon>
        <taxon>Marinilabiliales</taxon>
        <taxon>Prolixibacteraceae</taxon>
        <taxon>Halosquirtibacter</taxon>
    </lineage>
</organism>
<gene>
    <name evidence="1" type="ORF">K4L44_06665</name>
</gene>
<evidence type="ECO:0000313" key="1">
    <source>
        <dbReference type="EMBL" id="QZE15508.1"/>
    </source>
</evidence>
<evidence type="ECO:0000313" key="2">
    <source>
        <dbReference type="Proteomes" id="UP000826212"/>
    </source>
</evidence>
<reference evidence="1" key="1">
    <citation type="submission" date="2021-08" db="EMBL/GenBank/DDBJ databases">
        <title>Novel anaerobic bacterium isolated from sea squirt in East Sea, Republic of Korea.</title>
        <authorList>
            <person name="Nguyen T.H."/>
            <person name="Li Z."/>
            <person name="Lee Y.-J."/>
            <person name="Ko J."/>
            <person name="Kim S.-G."/>
        </authorList>
    </citation>
    <scope>NUCLEOTIDE SEQUENCE</scope>
    <source>
        <strain evidence="1">KCTC 25031</strain>
    </source>
</reference>
<dbReference type="EMBL" id="CP081303">
    <property type="protein sequence ID" value="QZE15508.1"/>
    <property type="molecule type" value="Genomic_DNA"/>
</dbReference>
<proteinExistence type="predicted"/>
<accession>A0AC61NIH5</accession>
<dbReference type="Proteomes" id="UP000826212">
    <property type="component" value="Chromosome"/>
</dbReference>
<protein>
    <submittedName>
        <fullName evidence="1">WYL domain-containing protein</fullName>
    </submittedName>
</protein>